<feature type="chain" id="PRO_5037299010" description="Nuclease homologue" evidence="1">
    <location>
        <begin position="23"/>
        <end position="263"/>
    </location>
</feature>
<dbReference type="EMBL" id="JACXWY010000005">
    <property type="protein sequence ID" value="MBD3845977.1"/>
    <property type="molecule type" value="Genomic_DNA"/>
</dbReference>
<name>A0A927E8K7_9HYPH</name>
<keyword evidence="3" id="KW-1185">Reference proteome</keyword>
<evidence type="ECO:0000256" key="1">
    <source>
        <dbReference type="SAM" id="SignalP"/>
    </source>
</evidence>
<keyword evidence="1" id="KW-0732">Signal</keyword>
<sequence length="263" mass="27687">MTVKPLLLGLWLLGALPLAARAATPCGVEAVETVPARLSGFDAAGDPLLADGRALRLVGLAPRQDAAEDARFRSGLAPFLGRDILLAITGEKDRWGRWPARLFVEAAPGAGREEIAQLLQKSGAALPLAEAQVARCAPGPTAIQTKVTSASQVLPPAAQGLTPLAIDGHDLAAVKGQEGRYVMLEGRIASVGERSQRTYLNFSRRPGEAASIVLSRKLWRELKEAGWTPAALGGKRLRAYGVLAGRGGLLLEVTSRAALELID</sequence>
<gene>
    <name evidence="2" type="ORF">IED13_09735</name>
</gene>
<evidence type="ECO:0000313" key="2">
    <source>
        <dbReference type="EMBL" id="MBD3845977.1"/>
    </source>
</evidence>
<comment type="caution">
    <text evidence="2">The sequence shown here is derived from an EMBL/GenBank/DDBJ whole genome shotgun (WGS) entry which is preliminary data.</text>
</comment>
<protein>
    <recommendedName>
        <fullName evidence="4">Nuclease homologue</fullName>
    </recommendedName>
</protein>
<evidence type="ECO:0008006" key="4">
    <source>
        <dbReference type="Google" id="ProtNLM"/>
    </source>
</evidence>
<dbReference type="AlphaFoldDB" id="A0A927E8K7"/>
<dbReference type="RefSeq" id="WP_191124068.1">
    <property type="nucleotide sequence ID" value="NZ_JACXWY010000005.1"/>
</dbReference>
<accession>A0A927E8K7</accession>
<dbReference type="Proteomes" id="UP000619295">
    <property type="component" value="Unassembled WGS sequence"/>
</dbReference>
<evidence type="ECO:0000313" key="3">
    <source>
        <dbReference type="Proteomes" id="UP000619295"/>
    </source>
</evidence>
<reference evidence="2" key="1">
    <citation type="submission" date="2020-09" db="EMBL/GenBank/DDBJ databases">
        <title>Bosea spartocytisi sp. nov. a root nodule endophyte of Spartocytisus supranubius in the high mountain ecosystem fo the Teide National Park (Canary Islands, Spain).</title>
        <authorList>
            <person name="Pulido-Suarez L."/>
            <person name="Peix A."/>
            <person name="Igual J.M."/>
            <person name="Socas-Perez N."/>
            <person name="Velazquez E."/>
            <person name="Flores-Felix J.D."/>
            <person name="Leon-Barrios M."/>
        </authorList>
    </citation>
    <scope>NUCLEOTIDE SEQUENCE</scope>
    <source>
        <strain evidence="2">SSUT16</strain>
    </source>
</reference>
<feature type="signal peptide" evidence="1">
    <location>
        <begin position="1"/>
        <end position="22"/>
    </location>
</feature>
<proteinExistence type="predicted"/>
<organism evidence="2 3">
    <name type="scientific">Bosea spartocytisi</name>
    <dbReference type="NCBI Taxonomy" id="2773451"/>
    <lineage>
        <taxon>Bacteria</taxon>
        <taxon>Pseudomonadati</taxon>
        <taxon>Pseudomonadota</taxon>
        <taxon>Alphaproteobacteria</taxon>
        <taxon>Hyphomicrobiales</taxon>
        <taxon>Boseaceae</taxon>
        <taxon>Bosea</taxon>
    </lineage>
</organism>